<organism evidence="2">
    <name type="scientific">Tuwongella immobilis</name>
    <dbReference type="NCBI Taxonomy" id="692036"/>
    <lineage>
        <taxon>Bacteria</taxon>
        <taxon>Pseudomonadati</taxon>
        <taxon>Planctomycetota</taxon>
        <taxon>Planctomycetia</taxon>
        <taxon>Gemmatales</taxon>
        <taxon>Gemmataceae</taxon>
        <taxon>Tuwongella</taxon>
    </lineage>
</organism>
<dbReference type="InterPro" id="IPR003615">
    <property type="entry name" value="HNH_nuc"/>
</dbReference>
<proteinExistence type="predicted"/>
<evidence type="ECO:0000259" key="1">
    <source>
        <dbReference type="Pfam" id="PF01844"/>
    </source>
</evidence>
<accession>A0A6C2YJ14</accession>
<dbReference type="InterPro" id="IPR002711">
    <property type="entry name" value="HNH"/>
</dbReference>
<dbReference type="CDD" id="cd00085">
    <property type="entry name" value="HNHc"/>
    <property type="match status" value="1"/>
</dbReference>
<dbReference type="AlphaFoldDB" id="A0A6C2YJ14"/>
<keyword evidence="2" id="KW-0255">Endonuclease</keyword>
<dbReference type="RefSeq" id="WP_162656151.1">
    <property type="nucleotide sequence ID" value="NZ_LR593887.1"/>
</dbReference>
<evidence type="ECO:0000313" key="2">
    <source>
        <dbReference type="EMBL" id="VIP00972.1"/>
    </source>
</evidence>
<dbReference type="Proteomes" id="UP000464378">
    <property type="component" value="Chromosome"/>
</dbReference>
<dbReference type="Gene3D" id="1.10.30.50">
    <property type="match status" value="1"/>
</dbReference>
<protein>
    <recommendedName>
        <fullName evidence="1">HNH domain-containing protein</fullName>
    </recommendedName>
</protein>
<dbReference type="GO" id="GO:0003676">
    <property type="term" value="F:nucleic acid binding"/>
    <property type="evidence" value="ECO:0007669"/>
    <property type="project" value="InterPro"/>
</dbReference>
<dbReference type="InParanoid" id="A0A6C2YJ14"/>
<dbReference type="GO" id="GO:0004519">
    <property type="term" value="F:endonuclease activity"/>
    <property type="evidence" value="ECO:0007669"/>
    <property type="project" value="UniProtKB-KW"/>
</dbReference>
<evidence type="ECO:0000313" key="3">
    <source>
        <dbReference type="Proteomes" id="UP000464378"/>
    </source>
</evidence>
<dbReference type="EMBL" id="LR593887">
    <property type="protein sequence ID" value="VTR97362.1"/>
    <property type="molecule type" value="Genomic_DNA"/>
</dbReference>
<gene>
    <name evidence="2" type="ORF">GMBLW1_29880</name>
</gene>
<keyword evidence="2" id="KW-0540">Nuclease</keyword>
<dbReference type="EMBL" id="LR586016">
    <property type="protein sequence ID" value="VIP00972.1"/>
    <property type="molecule type" value="Genomic_DNA"/>
</dbReference>
<dbReference type="GO" id="GO:0008270">
    <property type="term" value="F:zinc ion binding"/>
    <property type="evidence" value="ECO:0007669"/>
    <property type="project" value="InterPro"/>
</dbReference>
<name>A0A6C2YJ14_9BACT</name>
<keyword evidence="2" id="KW-0378">Hydrolase</keyword>
<dbReference type="Pfam" id="PF01844">
    <property type="entry name" value="HNH"/>
    <property type="match status" value="1"/>
</dbReference>
<sequence>MSKKKALRAAFREAVFSRAKHRCECCGVAGFDRQAGSGNGVPLDAHHIEDRHTFAHGGYVLENGIAVCDDCHLKAEAYHMNREPEPGFWPHELYAKIGSSHADALAADAEHAERPSTN</sequence>
<reference evidence="2" key="1">
    <citation type="submission" date="2019-04" db="EMBL/GenBank/DDBJ databases">
        <authorList>
            <consortium name="Science for Life Laboratories"/>
        </authorList>
    </citation>
    <scope>NUCLEOTIDE SEQUENCE</scope>
    <source>
        <strain evidence="2">MBLW1</strain>
    </source>
</reference>
<keyword evidence="3" id="KW-1185">Reference proteome</keyword>
<feature type="domain" description="HNH" evidence="1">
    <location>
        <begin position="23"/>
        <end position="75"/>
    </location>
</feature>
<dbReference type="KEGG" id="tim:GMBLW1_29880"/>